<feature type="chain" id="PRO_5031165825" evidence="2">
    <location>
        <begin position="29"/>
        <end position="266"/>
    </location>
</feature>
<feature type="signal peptide" evidence="2">
    <location>
        <begin position="1"/>
        <end position="28"/>
    </location>
</feature>
<gene>
    <name evidence="4" type="ORF">H4F98_06670</name>
</gene>
<comment type="caution">
    <text evidence="4">The sequence shown here is derived from an EMBL/GenBank/DDBJ whole genome shotgun (WGS) entry which is preliminary data.</text>
</comment>
<organism evidence="4 5">
    <name type="scientific">Marilutibacter spongiae</name>
    <dbReference type="NCBI Taxonomy" id="2025720"/>
    <lineage>
        <taxon>Bacteria</taxon>
        <taxon>Pseudomonadati</taxon>
        <taxon>Pseudomonadota</taxon>
        <taxon>Gammaproteobacteria</taxon>
        <taxon>Lysobacterales</taxon>
        <taxon>Lysobacteraceae</taxon>
        <taxon>Marilutibacter</taxon>
    </lineage>
</organism>
<evidence type="ECO:0000256" key="2">
    <source>
        <dbReference type="SAM" id="SignalP"/>
    </source>
</evidence>
<dbReference type="InterPro" id="IPR041489">
    <property type="entry name" value="PDZ_6"/>
</dbReference>
<feature type="region of interest" description="Disordered" evidence="1">
    <location>
        <begin position="127"/>
        <end position="146"/>
    </location>
</feature>
<dbReference type="RefSeq" id="WP_182686094.1">
    <property type="nucleotide sequence ID" value="NZ_JACHTF010000006.1"/>
</dbReference>
<dbReference type="SUPFAM" id="SSF50156">
    <property type="entry name" value="PDZ domain-like"/>
    <property type="match status" value="1"/>
</dbReference>
<keyword evidence="2" id="KW-0732">Signal</keyword>
<accession>A0A7W3Y5S8</accession>
<feature type="domain" description="PDZ" evidence="3">
    <location>
        <begin position="62"/>
        <end position="121"/>
    </location>
</feature>
<dbReference type="SMART" id="SM00228">
    <property type="entry name" value="PDZ"/>
    <property type="match status" value="1"/>
</dbReference>
<dbReference type="InterPro" id="IPR001478">
    <property type="entry name" value="PDZ"/>
</dbReference>
<dbReference type="InterPro" id="IPR036034">
    <property type="entry name" value="PDZ_sf"/>
</dbReference>
<dbReference type="Pfam" id="PF17820">
    <property type="entry name" value="PDZ_6"/>
    <property type="match status" value="1"/>
</dbReference>
<protein>
    <submittedName>
        <fullName evidence="4">PDZ domain-containing protein</fullName>
    </submittedName>
</protein>
<dbReference type="Proteomes" id="UP000523196">
    <property type="component" value="Unassembled WGS sequence"/>
</dbReference>
<evidence type="ECO:0000313" key="5">
    <source>
        <dbReference type="Proteomes" id="UP000523196"/>
    </source>
</evidence>
<name>A0A7W3Y5S8_9GAMM</name>
<dbReference type="AlphaFoldDB" id="A0A7W3Y5S8"/>
<reference evidence="4 5" key="1">
    <citation type="submission" date="2020-08" db="EMBL/GenBank/DDBJ databases">
        <authorList>
            <person name="Xu S."/>
            <person name="Li A."/>
        </authorList>
    </citation>
    <scope>NUCLEOTIDE SEQUENCE [LARGE SCALE GENOMIC DNA]</scope>
    <source>
        <strain evidence="4 5">119BY6-57</strain>
    </source>
</reference>
<evidence type="ECO:0000256" key="1">
    <source>
        <dbReference type="SAM" id="MobiDB-lite"/>
    </source>
</evidence>
<evidence type="ECO:0000313" key="4">
    <source>
        <dbReference type="EMBL" id="MBB1060256.1"/>
    </source>
</evidence>
<evidence type="ECO:0000259" key="3">
    <source>
        <dbReference type="PROSITE" id="PS50106"/>
    </source>
</evidence>
<proteinExistence type="predicted"/>
<dbReference type="PROSITE" id="PS50106">
    <property type="entry name" value="PDZ"/>
    <property type="match status" value="1"/>
</dbReference>
<sequence>MNTRRQPGLLRVAPLVLVLGSWALPAIAADLPSAAALPAMLAGAQSSALDAVIDVRRPETRGVAVLAITPGGNADRMGMRVGDRLLAVNGRSLTDTLEPNAVMQAALAQGGAIRATVSRDGQVLELSDTAPVERSTPPPSGCGYVSNRGTLPHVSDRLYPVEIISIDGGGLPIDANRHRLPAGMHAITVAERIESIRFNPVELRMREQLLRREGARAAKTVVVEVKPGTRHLLGARFLDDGLDGDRIRRNAYWEPVVWKDIADDCR</sequence>
<keyword evidence="5" id="KW-1185">Reference proteome</keyword>
<dbReference type="Gene3D" id="2.30.42.10">
    <property type="match status" value="1"/>
</dbReference>
<dbReference type="EMBL" id="JACHTF010000006">
    <property type="protein sequence ID" value="MBB1060256.1"/>
    <property type="molecule type" value="Genomic_DNA"/>
</dbReference>